<gene>
    <name evidence="13" type="ORF">D9611_004723</name>
</gene>
<dbReference type="Proteomes" id="UP000541558">
    <property type="component" value="Unassembled WGS sequence"/>
</dbReference>
<name>A0A8H5B3G1_9AGAR</name>
<dbReference type="InterPro" id="IPR013130">
    <property type="entry name" value="Fe3_Rdtase_TM_dom"/>
</dbReference>
<keyword evidence="9 11" id="KW-0472">Membrane</keyword>
<keyword evidence="6 11" id="KW-1133">Transmembrane helix</keyword>
<comment type="similarity">
    <text evidence="2">Belongs to the ferric reductase (FRE) family.</text>
</comment>
<evidence type="ECO:0000256" key="4">
    <source>
        <dbReference type="ARBA" id="ARBA00022692"/>
    </source>
</evidence>
<dbReference type="PROSITE" id="PS51384">
    <property type="entry name" value="FAD_FR"/>
    <property type="match status" value="1"/>
</dbReference>
<dbReference type="Pfam" id="PF08022">
    <property type="entry name" value="FAD_binding_8"/>
    <property type="match status" value="1"/>
</dbReference>
<dbReference type="SFLD" id="SFLDS00052">
    <property type="entry name" value="Ferric_Reductase_Domain"/>
    <property type="match status" value="1"/>
</dbReference>
<keyword evidence="4 11" id="KW-0812">Transmembrane</keyword>
<accession>A0A8H5B3G1</accession>
<evidence type="ECO:0000256" key="2">
    <source>
        <dbReference type="ARBA" id="ARBA00006278"/>
    </source>
</evidence>
<dbReference type="SFLD" id="SFLDG01168">
    <property type="entry name" value="Ferric_reductase_subgroup_(FRE"/>
    <property type="match status" value="1"/>
</dbReference>
<dbReference type="PANTHER" id="PTHR32361">
    <property type="entry name" value="FERRIC/CUPRIC REDUCTASE TRANSMEMBRANE COMPONENT"/>
    <property type="match status" value="1"/>
</dbReference>
<evidence type="ECO:0000256" key="1">
    <source>
        <dbReference type="ARBA" id="ARBA00004141"/>
    </source>
</evidence>
<dbReference type="CDD" id="cd06186">
    <property type="entry name" value="NOX_Duox_like_FAD_NADP"/>
    <property type="match status" value="1"/>
</dbReference>
<dbReference type="GO" id="GO:0000293">
    <property type="term" value="F:ferric-chelate reductase activity"/>
    <property type="evidence" value="ECO:0007669"/>
    <property type="project" value="UniProtKB-ARBA"/>
</dbReference>
<evidence type="ECO:0000256" key="11">
    <source>
        <dbReference type="SAM" id="Phobius"/>
    </source>
</evidence>
<feature type="transmembrane region" description="Helical" evidence="11">
    <location>
        <begin position="184"/>
        <end position="208"/>
    </location>
</feature>
<dbReference type="InterPro" id="IPR017927">
    <property type="entry name" value="FAD-bd_FR_type"/>
</dbReference>
<protein>
    <recommendedName>
        <fullName evidence="12">FAD-binding FR-type domain-containing protein</fullName>
    </recommendedName>
</protein>
<feature type="transmembrane region" description="Helical" evidence="11">
    <location>
        <begin position="284"/>
        <end position="300"/>
    </location>
</feature>
<comment type="caution">
    <text evidence="13">The sequence shown here is derived from an EMBL/GenBank/DDBJ whole genome shotgun (WGS) entry which is preliminary data.</text>
</comment>
<dbReference type="InterPro" id="IPR013112">
    <property type="entry name" value="FAD-bd_8"/>
</dbReference>
<keyword evidence="5" id="KW-0249">Electron transport</keyword>
<dbReference type="InterPro" id="IPR051410">
    <property type="entry name" value="Ferric/Cupric_Reductase"/>
</dbReference>
<evidence type="ECO:0000256" key="9">
    <source>
        <dbReference type="ARBA" id="ARBA00023136"/>
    </source>
</evidence>
<dbReference type="OrthoDB" id="10006946at2759"/>
<feature type="transmembrane region" description="Helical" evidence="11">
    <location>
        <begin position="140"/>
        <end position="163"/>
    </location>
</feature>
<evidence type="ECO:0000256" key="8">
    <source>
        <dbReference type="ARBA" id="ARBA00023065"/>
    </source>
</evidence>
<dbReference type="GO" id="GO:0006826">
    <property type="term" value="P:iron ion transport"/>
    <property type="evidence" value="ECO:0007669"/>
    <property type="project" value="TreeGrafter"/>
</dbReference>
<feature type="transmembrane region" description="Helical" evidence="11">
    <location>
        <begin position="260"/>
        <end position="278"/>
    </location>
</feature>
<dbReference type="Gene3D" id="3.40.50.80">
    <property type="entry name" value="Nucleotide-binding domain of ferredoxin-NADP reductase (FNR) module"/>
    <property type="match status" value="1"/>
</dbReference>
<dbReference type="GO" id="GO:0006879">
    <property type="term" value="P:intracellular iron ion homeostasis"/>
    <property type="evidence" value="ECO:0007669"/>
    <property type="project" value="TreeGrafter"/>
</dbReference>
<evidence type="ECO:0000256" key="7">
    <source>
        <dbReference type="ARBA" id="ARBA00023002"/>
    </source>
</evidence>
<dbReference type="InterPro" id="IPR013121">
    <property type="entry name" value="Fe_red_NAD-bd_6"/>
</dbReference>
<evidence type="ECO:0000256" key="5">
    <source>
        <dbReference type="ARBA" id="ARBA00022982"/>
    </source>
</evidence>
<evidence type="ECO:0000313" key="13">
    <source>
        <dbReference type="EMBL" id="KAF5315840.1"/>
    </source>
</evidence>
<dbReference type="GO" id="GO:0015677">
    <property type="term" value="P:copper ion import"/>
    <property type="evidence" value="ECO:0007669"/>
    <property type="project" value="TreeGrafter"/>
</dbReference>
<proteinExistence type="inferred from homology"/>
<dbReference type="Pfam" id="PF08030">
    <property type="entry name" value="NAD_binding_6"/>
    <property type="match status" value="1"/>
</dbReference>
<keyword evidence="14" id="KW-1185">Reference proteome</keyword>
<evidence type="ECO:0000313" key="14">
    <source>
        <dbReference type="Proteomes" id="UP000541558"/>
    </source>
</evidence>
<dbReference type="GO" id="GO:0005886">
    <property type="term" value="C:plasma membrane"/>
    <property type="evidence" value="ECO:0007669"/>
    <property type="project" value="TreeGrafter"/>
</dbReference>
<evidence type="ECO:0000259" key="12">
    <source>
        <dbReference type="PROSITE" id="PS51384"/>
    </source>
</evidence>
<organism evidence="13 14">
    <name type="scientific">Ephemerocybe angulata</name>
    <dbReference type="NCBI Taxonomy" id="980116"/>
    <lineage>
        <taxon>Eukaryota</taxon>
        <taxon>Fungi</taxon>
        <taxon>Dikarya</taxon>
        <taxon>Basidiomycota</taxon>
        <taxon>Agaricomycotina</taxon>
        <taxon>Agaricomycetes</taxon>
        <taxon>Agaricomycetidae</taxon>
        <taxon>Agaricales</taxon>
        <taxon>Agaricineae</taxon>
        <taxon>Psathyrellaceae</taxon>
        <taxon>Ephemerocybe</taxon>
    </lineage>
</organism>
<dbReference type="EMBL" id="JAACJK010000220">
    <property type="protein sequence ID" value="KAF5315840.1"/>
    <property type="molecule type" value="Genomic_DNA"/>
</dbReference>
<evidence type="ECO:0000256" key="10">
    <source>
        <dbReference type="ARBA" id="ARBA00023180"/>
    </source>
</evidence>
<feature type="transmembrane region" description="Helical" evidence="11">
    <location>
        <begin position="233"/>
        <end position="253"/>
    </location>
</feature>
<dbReference type="AlphaFoldDB" id="A0A8H5B3G1"/>
<dbReference type="PANTHER" id="PTHR32361:SF9">
    <property type="entry name" value="FERRIC REDUCTASE TRANSMEMBRANE COMPONENT 3-RELATED"/>
    <property type="match status" value="1"/>
</dbReference>
<sequence length="801" mass="90414">MTSMTLAVEGIPGSVATQETDLYLPSHYLNQQSQIYAYIFWALLFLFLLLTKTPWQAAPWRNSVSLLVKRWATRRRGRVSFRASSEPSSPKFLPSNGAILLLFVLFAILACLSLIGPDYIPGPTYTTGVPSLGSTVQKSLWTSAARAGLVASFLLPLVVLLALKSSPAAIFSWKFTTRLYFDKLALFHRWAAWFLYFFTVVHVVMWTIKLCRDRVGQKEDLAIKVAFTKDRFICGWVAFGLLTILVTTSIPAFRKVHYDAFYALHVFLFPLTLVMVGFHHPETAWWAWLALSLWLFERVWRSSWILYLNYGHAIPLLNRSSSQRHMSSTSLKTDLVYSPIKPTARYQPPPGYVHAELLTGATIRLTYTSSRRIRWAPGQHFLINVPAISRFTSHPFTCVSDPQDITPGEDQSQLVFLIRAKTGWTKDLWDTVASQSTKGTVWSDQDPNTCHTPTTFPLPAFGLVMRMNVDGPFGSSIRIPWEHYSSVLLVVGGSGVTFGLSILEHVSRLIAEQDISPEPEGGLGLRRVRFIWLIRDFGMATLSNYHYSILTIAWLTGHLQWCASTIRRCKLRLPDDRLRIDIFVTKVSIGRPISESMGTASLDVATEKVPPLKTTVLHTRDFNAGTGIPEESSSSEMQDVNIDRDRMESWWNSLFPNPDEPATQFRSRDLTEFEGDRKVMLPPGELSLSQIIRRQAWHKPIHTNLSALPGEEVYDSAKVCLDREELKDVSAIARYARPGKPQMVRIVQCELEETSSSLLVACCGPVSLDVLVRQCIASDQVAEAGKREQKAVSYYSEEFDY</sequence>
<dbReference type="InterPro" id="IPR039261">
    <property type="entry name" value="FNR_nucleotide-bd"/>
</dbReference>
<reference evidence="13 14" key="1">
    <citation type="journal article" date="2020" name="ISME J.">
        <title>Uncovering the hidden diversity of litter-decomposition mechanisms in mushroom-forming fungi.</title>
        <authorList>
            <person name="Floudas D."/>
            <person name="Bentzer J."/>
            <person name="Ahren D."/>
            <person name="Johansson T."/>
            <person name="Persson P."/>
            <person name="Tunlid A."/>
        </authorList>
    </citation>
    <scope>NUCLEOTIDE SEQUENCE [LARGE SCALE GENOMIC DNA]</scope>
    <source>
        <strain evidence="13 14">CBS 175.51</strain>
    </source>
</reference>
<keyword evidence="3" id="KW-0813">Transport</keyword>
<keyword evidence="7" id="KW-0560">Oxidoreductase</keyword>
<comment type="subcellular location">
    <subcellularLocation>
        <location evidence="1">Membrane</location>
        <topology evidence="1">Multi-pass membrane protein</topology>
    </subcellularLocation>
</comment>
<evidence type="ECO:0000256" key="6">
    <source>
        <dbReference type="ARBA" id="ARBA00022989"/>
    </source>
</evidence>
<evidence type="ECO:0000256" key="3">
    <source>
        <dbReference type="ARBA" id="ARBA00022448"/>
    </source>
</evidence>
<keyword evidence="8" id="KW-0406">Ion transport</keyword>
<feature type="transmembrane region" description="Helical" evidence="11">
    <location>
        <begin position="98"/>
        <end position="120"/>
    </location>
</feature>
<feature type="transmembrane region" description="Helical" evidence="11">
    <location>
        <begin position="35"/>
        <end position="51"/>
    </location>
</feature>
<keyword evidence="10" id="KW-0325">Glycoprotein</keyword>
<feature type="domain" description="FAD-binding FR-type" evidence="12">
    <location>
        <begin position="345"/>
        <end position="479"/>
    </location>
</feature>
<dbReference type="Pfam" id="PF01794">
    <property type="entry name" value="Ferric_reduct"/>
    <property type="match status" value="1"/>
</dbReference>